<dbReference type="EMBL" id="MU250552">
    <property type="protein sequence ID" value="KAG7442293.1"/>
    <property type="molecule type" value="Genomic_DNA"/>
</dbReference>
<name>A0A9P8ANG6_9AGAR</name>
<reference evidence="1" key="1">
    <citation type="submission" date="2020-11" db="EMBL/GenBank/DDBJ databases">
        <title>Adaptations for nitrogen fixation in a non-lichenized fungal sporocarp promotes dispersal by wood-feeding termites.</title>
        <authorList>
            <consortium name="DOE Joint Genome Institute"/>
            <person name="Koch R.A."/>
            <person name="Yoon G."/>
            <person name="Arayal U."/>
            <person name="Lail K."/>
            <person name="Amirebrahimi M."/>
            <person name="Labutti K."/>
            <person name="Lipzen A."/>
            <person name="Riley R."/>
            <person name="Barry K."/>
            <person name="Henrissat B."/>
            <person name="Grigoriev I.V."/>
            <person name="Herr J.R."/>
            <person name="Aime M.C."/>
        </authorList>
    </citation>
    <scope>NUCLEOTIDE SEQUENCE</scope>
    <source>
        <strain evidence="1">MCA 3950</strain>
    </source>
</reference>
<dbReference type="GeneID" id="66105927"/>
<feature type="non-terminal residue" evidence="1">
    <location>
        <position position="1"/>
    </location>
</feature>
<dbReference type="Proteomes" id="UP000812287">
    <property type="component" value="Unassembled WGS sequence"/>
</dbReference>
<protein>
    <submittedName>
        <fullName evidence="1">Uncharacterized protein</fullName>
    </submittedName>
</protein>
<dbReference type="AlphaFoldDB" id="A0A9P8ANG6"/>
<keyword evidence="2" id="KW-1185">Reference proteome</keyword>
<organism evidence="1 2">
    <name type="scientific">Guyanagaster necrorhizus</name>
    <dbReference type="NCBI Taxonomy" id="856835"/>
    <lineage>
        <taxon>Eukaryota</taxon>
        <taxon>Fungi</taxon>
        <taxon>Dikarya</taxon>
        <taxon>Basidiomycota</taxon>
        <taxon>Agaricomycotina</taxon>
        <taxon>Agaricomycetes</taxon>
        <taxon>Agaricomycetidae</taxon>
        <taxon>Agaricales</taxon>
        <taxon>Marasmiineae</taxon>
        <taxon>Physalacriaceae</taxon>
        <taxon>Guyanagaster</taxon>
    </lineage>
</organism>
<proteinExistence type="predicted"/>
<evidence type="ECO:0000313" key="2">
    <source>
        <dbReference type="Proteomes" id="UP000812287"/>
    </source>
</evidence>
<dbReference type="RefSeq" id="XP_043035793.1">
    <property type="nucleotide sequence ID" value="XM_043183630.1"/>
</dbReference>
<accession>A0A9P8ANG6</accession>
<dbReference type="OrthoDB" id="3254233at2759"/>
<comment type="caution">
    <text evidence="1">The sequence shown here is derived from an EMBL/GenBank/DDBJ whole genome shotgun (WGS) entry which is preliminary data.</text>
</comment>
<gene>
    <name evidence="1" type="ORF">BT62DRAFT_906267</name>
</gene>
<evidence type="ECO:0000313" key="1">
    <source>
        <dbReference type="EMBL" id="KAG7442293.1"/>
    </source>
</evidence>
<sequence length="184" mass="21216">TESADPLSSPSTYLLNDLFLQTMLHALKDFIVNRKPHIVTDHTFSSPNAGIPASKTKVKYDDIHPFSKALYNAKIQHSNADFTLYKSDITKAFLNLPTHSLWQIHQVVLIDDQYYICYLQLLIFWKYISYLFDDPKQIYGQSLKIINFWVDANQRSVSLTQQSVIDAKSEVNSFLLTLRRASIL</sequence>